<feature type="compositionally biased region" description="Polar residues" evidence="2">
    <location>
        <begin position="507"/>
        <end position="516"/>
    </location>
</feature>
<feature type="domain" description="Glabrous enhancer-binding protein-like DBD" evidence="3">
    <location>
        <begin position="157"/>
        <end position="251"/>
    </location>
</feature>
<evidence type="ECO:0000256" key="1">
    <source>
        <dbReference type="ARBA" id="ARBA00010820"/>
    </source>
</evidence>
<feature type="compositionally biased region" description="Low complexity" evidence="2">
    <location>
        <begin position="50"/>
        <end position="76"/>
    </location>
</feature>
<dbReference type="InterPro" id="IPR053932">
    <property type="entry name" value="GeBP-like_DBD"/>
</dbReference>
<dbReference type="GO" id="GO:0005634">
    <property type="term" value="C:nucleus"/>
    <property type="evidence" value="ECO:0007669"/>
    <property type="project" value="TreeGrafter"/>
</dbReference>
<dbReference type="GO" id="GO:0006355">
    <property type="term" value="P:regulation of DNA-templated transcription"/>
    <property type="evidence" value="ECO:0007669"/>
    <property type="project" value="InterPro"/>
</dbReference>
<dbReference type="EMBL" id="JAVXUO010002775">
    <property type="protein sequence ID" value="KAK2969825.1"/>
    <property type="molecule type" value="Genomic_DNA"/>
</dbReference>
<evidence type="ECO:0000256" key="2">
    <source>
        <dbReference type="SAM" id="MobiDB-lite"/>
    </source>
</evidence>
<evidence type="ECO:0000313" key="6">
    <source>
        <dbReference type="Proteomes" id="UP001187471"/>
    </source>
</evidence>
<dbReference type="AlphaFoldDB" id="A0AA88U486"/>
<feature type="region of interest" description="Disordered" evidence="2">
    <location>
        <begin position="492"/>
        <end position="540"/>
    </location>
</feature>
<feature type="compositionally biased region" description="Basic and acidic residues" evidence="2">
    <location>
        <begin position="92"/>
        <end position="101"/>
    </location>
</feature>
<dbReference type="InterPro" id="IPR007592">
    <property type="entry name" value="GEBP"/>
</dbReference>
<name>A0AA88U486_9ASTE</name>
<proteinExistence type="inferred from homology"/>
<feature type="region of interest" description="Disordered" evidence="2">
    <location>
        <begin position="1"/>
        <end position="150"/>
    </location>
</feature>
<gene>
    <name evidence="5" type="ORF">RJ640_023554</name>
</gene>
<feature type="compositionally biased region" description="Basic and acidic residues" evidence="2">
    <location>
        <begin position="517"/>
        <end position="529"/>
    </location>
</feature>
<evidence type="ECO:0000313" key="5">
    <source>
        <dbReference type="EMBL" id="KAK2969825.1"/>
    </source>
</evidence>
<organism evidence="5 6">
    <name type="scientific">Escallonia rubra</name>
    <dbReference type="NCBI Taxonomy" id="112253"/>
    <lineage>
        <taxon>Eukaryota</taxon>
        <taxon>Viridiplantae</taxon>
        <taxon>Streptophyta</taxon>
        <taxon>Embryophyta</taxon>
        <taxon>Tracheophyta</taxon>
        <taxon>Spermatophyta</taxon>
        <taxon>Magnoliopsida</taxon>
        <taxon>eudicotyledons</taxon>
        <taxon>Gunneridae</taxon>
        <taxon>Pentapetalae</taxon>
        <taxon>asterids</taxon>
        <taxon>campanulids</taxon>
        <taxon>Escalloniales</taxon>
        <taxon>Escalloniaceae</taxon>
        <taxon>Escallonia</taxon>
    </lineage>
</organism>
<evidence type="ECO:0000259" key="4">
    <source>
        <dbReference type="Pfam" id="PF13976"/>
    </source>
</evidence>
<keyword evidence="6" id="KW-1185">Reference proteome</keyword>
<dbReference type="PANTHER" id="PTHR31662:SF90">
    <property type="entry name" value="DNA-BINDING STOREKEEPER PROTEIN-RELATED TRANSCRIPTIONAL REGULATOR-RELATED"/>
    <property type="match status" value="1"/>
</dbReference>
<dbReference type="Proteomes" id="UP001187471">
    <property type="component" value="Unassembled WGS sequence"/>
</dbReference>
<comment type="caution">
    <text evidence="5">The sequence shown here is derived from an EMBL/GenBank/DDBJ whole genome shotgun (WGS) entry which is preliminary data.</text>
</comment>
<dbReference type="PANTHER" id="PTHR31662">
    <property type="entry name" value="BNAANNG10740D PROTEIN-RELATED"/>
    <property type="match status" value="1"/>
</dbReference>
<feature type="domain" description="GAG-pre-integrase" evidence="4">
    <location>
        <begin position="353"/>
        <end position="409"/>
    </location>
</feature>
<protein>
    <recommendedName>
        <fullName evidence="7">GAG-pre-integrase domain-containing protein</fullName>
    </recommendedName>
</protein>
<dbReference type="InterPro" id="IPR025724">
    <property type="entry name" value="GAG-pre-integrase_dom"/>
</dbReference>
<accession>A0AA88U486</accession>
<reference evidence="5" key="1">
    <citation type="submission" date="2022-12" db="EMBL/GenBank/DDBJ databases">
        <title>Draft genome assemblies for two species of Escallonia (Escalloniales).</title>
        <authorList>
            <person name="Chanderbali A."/>
            <person name="Dervinis C."/>
            <person name="Anghel I."/>
            <person name="Soltis D."/>
            <person name="Soltis P."/>
            <person name="Zapata F."/>
        </authorList>
    </citation>
    <scope>NUCLEOTIDE SEQUENCE</scope>
    <source>
        <strain evidence="5">UCBG92.1500</strain>
        <tissue evidence="5">Leaf</tissue>
    </source>
</reference>
<dbReference type="Pfam" id="PF13976">
    <property type="entry name" value="gag_pre-integrs"/>
    <property type="match status" value="1"/>
</dbReference>
<comment type="similarity">
    <text evidence="1">Belongs to the GeBP family.</text>
</comment>
<sequence>MAPNRKPKLQPERSSSEEEEEEEVEAEAEAEEGSGSGSGSGSESEDTNASPQAKKPTTTSTKKPDTPQKTPQAPSSSDEESGSDSGSDSDSQPDKAREPDPNIKPIEVLSKPTSPTPLAGSKRPAESEPKGTQRTKKKVEAVGSGSAAMPEDPKKLFQRLWSEDDEIAVLKGMIEYTAKKGADPVADMNAFHDFIKKSLHFDCSKTQLADKVRRLKNKYVNNARKEKKGKSRTFSKAHEQKAYEISKDIWGREGNGGGVKAVGKVEVGHGVSSLVPCGSGGRGAGDGGSVEEYIRGGLELLGDEKRMELEGKWRKLWLHEAEVFAERAELMGEEAKAVVEAIKSKGYRANQDVKCLSAISETSWLWHRRLGHMHMEHLKDISSKELVRGLPKIKFEKDKVCDACQMGKQKKVSHKPKKMVSTSRPLPLLHMDLFGPIPTTSLGESINVTFDETNPFLRRTNIVNVDDMDNDLRTLDISETLQGNPKEIDLVKQQHSSQGGNEEAINDASNMDNSQELPKDWTYKKDHPSDQILGNPSSGVLGTPLDGYSRTYAFLFLKALVGYIDYPWMDT</sequence>
<evidence type="ECO:0000259" key="3">
    <source>
        <dbReference type="Pfam" id="PF04504"/>
    </source>
</evidence>
<evidence type="ECO:0008006" key="7">
    <source>
        <dbReference type="Google" id="ProtNLM"/>
    </source>
</evidence>
<feature type="compositionally biased region" description="Acidic residues" evidence="2">
    <location>
        <begin position="17"/>
        <end position="32"/>
    </location>
</feature>
<dbReference type="Pfam" id="PF04504">
    <property type="entry name" value="GeBP-like_DBD"/>
    <property type="match status" value="1"/>
</dbReference>